<dbReference type="EMBL" id="CP008941">
    <property type="protein sequence ID" value="AIK95760.1"/>
    <property type="molecule type" value="Genomic_DNA"/>
</dbReference>
<dbReference type="InterPro" id="IPR036890">
    <property type="entry name" value="HATPase_C_sf"/>
</dbReference>
<dbReference type="Gene3D" id="1.10.287.130">
    <property type="match status" value="1"/>
</dbReference>
<gene>
    <name evidence="2" type="ORF">ID47_01940</name>
</gene>
<dbReference type="InterPro" id="IPR018762">
    <property type="entry name" value="ChpT_C"/>
</dbReference>
<dbReference type="RefSeq" id="WP_038463163.1">
    <property type="nucleotide sequence ID" value="NZ_CP008941.1"/>
</dbReference>
<accession>A0A077AYF6</accession>
<keyword evidence="3" id="KW-1185">Reference proteome</keyword>
<evidence type="ECO:0000313" key="3">
    <source>
        <dbReference type="Proteomes" id="UP000028926"/>
    </source>
</evidence>
<protein>
    <recommendedName>
        <fullName evidence="1">Histidine phosphotransferase ChpT C-terminal domain-containing protein</fullName>
    </recommendedName>
</protein>
<dbReference type="Proteomes" id="UP000028926">
    <property type="component" value="Chromosome"/>
</dbReference>
<name>A0A077AYF6_9PROT</name>
<evidence type="ECO:0000259" key="1">
    <source>
        <dbReference type="Pfam" id="PF10090"/>
    </source>
</evidence>
<dbReference type="STRING" id="91604.ID47_01940"/>
<organism evidence="2 3">
    <name type="scientific">Candidatus Odyssella acanthamoebae</name>
    <dbReference type="NCBI Taxonomy" id="91604"/>
    <lineage>
        <taxon>Bacteria</taxon>
        <taxon>Pseudomonadati</taxon>
        <taxon>Pseudomonadota</taxon>
        <taxon>Alphaproteobacteria</taxon>
        <taxon>Holosporales</taxon>
        <taxon>Candidatus Paracaedibacteraceae</taxon>
        <taxon>Candidatus Odyssella</taxon>
    </lineage>
</organism>
<reference evidence="2 3" key="1">
    <citation type="submission" date="2014-07" db="EMBL/GenBank/DDBJ databases">
        <title>Comparative genomic insights into amoeba endosymbionts belonging to the families of Holosporaceae and Candidatus Midichloriaceae within Rickettsiales.</title>
        <authorList>
            <person name="Wang Z."/>
            <person name="Wu M."/>
        </authorList>
    </citation>
    <scope>NUCLEOTIDE SEQUENCE [LARGE SCALE GENOMIC DNA]</scope>
    <source>
        <strain evidence="2">PRA3</strain>
    </source>
</reference>
<dbReference type="Pfam" id="PF10090">
    <property type="entry name" value="HPTransfase"/>
    <property type="match status" value="1"/>
</dbReference>
<dbReference type="eggNOG" id="COG5385">
    <property type="taxonomic scope" value="Bacteria"/>
</dbReference>
<dbReference type="AlphaFoldDB" id="A0A077AYF6"/>
<proteinExistence type="predicted"/>
<evidence type="ECO:0000313" key="2">
    <source>
        <dbReference type="EMBL" id="AIK95760.1"/>
    </source>
</evidence>
<feature type="domain" description="Histidine phosphotransferase ChpT C-terminal" evidence="1">
    <location>
        <begin position="69"/>
        <end position="177"/>
    </location>
</feature>
<dbReference type="HOGENOM" id="CLU_086320_0_0_5"/>
<sequence>MYLMCSKFCHDLAAPIGAISIGLEMLDENPAPDSPQSLLMHSVQSAMNKLELIRCLSGYATHPSRPTLAETRTVLDKCIDPDKIKINWQAEASESIHGTPARLYVALIMLAADALPRGGEITLNKDYTLTVTGTLVKYPQPVLDAIKGQIDLQNIDSRSVIGFFIKTLADQLDTTVLLNFEKPNLVKINFA</sequence>
<dbReference type="Gene3D" id="3.30.565.10">
    <property type="entry name" value="Histidine kinase-like ATPase, C-terminal domain"/>
    <property type="match status" value="1"/>
</dbReference>
<dbReference type="KEGG" id="paca:ID47_01940"/>